<name>A0A9D2D4L5_9FIRM</name>
<comment type="caution">
    <text evidence="3">The sequence shown here is derived from an EMBL/GenBank/DDBJ whole genome shotgun (WGS) entry which is preliminary data.</text>
</comment>
<dbReference type="InterPro" id="IPR050535">
    <property type="entry name" value="DNA_Repair-Maintenance_Comp"/>
</dbReference>
<dbReference type="Gene3D" id="3.60.21.10">
    <property type="match status" value="1"/>
</dbReference>
<dbReference type="EMBL" id="DXCH01000309">
    <property type="protein sequence ID" value="HIZ08567.1"/>
    <property type="molecule type" value="Genomic_DNA"/>
</dbReference>
<dbReference type="AlphaFoldDB" id="A0A9D2D4L5"/>
<accession>A0A9D2D4L5</accession>
<feature type="non-terminal residue" evidence="3">
    <location>
        <position position="1"/>
    </location>
</feature>
<dbReference type="Pfam" id="PF12320">
    <property type="entry name" value="SbcD_C"/>
    <property type="match status" value="1"/>
</dbReference>
<feature type="domain" description="Nuclease SbcCD subunit D C-terminal" evidence="2">
    <location>
        <begin position="179"/>
        <end position="270"/>
    </location>
</feature>
<dbReference type="PANTHER" id="PTHR30337">
    <property type="entry name" value="COMPONENT OF ATP-DEPENDENT DSDNA EXONUCLEASE"/>
    <property type="match status" value="1"/>
</dbReference>
<reference evidence="3" key="2">
    <citation type="submission" date="2021-04" db="EMBL/GenBank/DDBJ databases">
        <authorList>
            <person name="Gilroy R."/>
        </authorList>
    </citation>
    <scope>NUCLEOTIDE SEQUENCE</scope>
    <source>
        <strain evidence="3">CHK192-9172</strain>
    </source>
</reference>
<evidence type="ECO:0000313" key="4">
    <source>
        <dbReference type="Proteomes" id="UP000824024"/>
    </source>
</evidence>
<keyword evidence="3" id="KW-0269">Exonuclease</keyword>
<keyword evidence="3" id="KW-0378">Hydrolase</keyword>
<feature type="region of interest" description="Disordered" evidence="1">
    <location>
        <begin position="274"/>
        <end position="301"/>
    </location>
</feature>
<sequence length="301" mass="34316">NHDSPERTAFGSSLMAGRQIYLSPVYDGRGTSVRLQDEWGEAVIHLIPFIKPALARHVFQKEISTYTEALKEVLDHLPVRQKERNVLVAHQFVTGASLCDSEELIVGGIDQVPVSLFDKFDYVALGHIHSPQYVGRETVRYCGTPLKYSFSEASQTKTITVVELKEKGNVSIREIPLKPLRDMRKIRGTYQEVTALDFYRGTDTGDYLQVTLTDEKDIPDGLQKLRAIYPNLMQLEYDNARTRENRTVEGAVQIRQKSPLELVGEFYEIQNNTSMSREQRSFVEKTVRELGEREKDTESEG</sequence>
<dbReference type="Proteomes" id="UP000824024">
    <property type="component" value="Unassembled WGS sequence"/>
</dbReference>
<evidence type="ECO:0000256" key="1">
    <source>
        <dbReference type="SAM" id="MobiDB-lite"/>
    </source>
</evidence>
<organism evidence="3 4">
    <name type="scientific">Candidatus Eubacterium avistercoris</name>
    <dbReference type="NCBI Taxonomy" id="2838567"/>
    <lineage>
        <taxon>Bacteria</taxon>
        <taxon>Bacillati</taxon>
        <taxon>Bacillota</taxon>
        <taxon>Clostridia</taxon>
        <taxon>Eubacteriales</taxon>
        <taxon>Eubacteriaceae</taxon>
        <taxon>Eubacterium</taxon>
    </lineage>
</organism>
<dbReference type="SUPFAM" id="SSF56300">
    <property type="entry name" value="Metallo-dependent phosphatases"/>
    <property type="match status" value="1"/>
</dbReference>
<feature type="compositionally biased region" description="Basic and acidic residues" evidence="1">
    <location>
        <begin position="277"/>
        <end position="301"/>
    </location>
</feature>
<keyword evidence="3" id="KW-0540">Nuclease</keyword>
<reference evidence="3" key="1">
    <citation type="journal article" date="2021" name="PeerJ">
        <title>Extensive microbial diversity within the chicken gut microbiome revealed by metagenomics and culture.</title>
        <authorList>
            <person name="Gilroy R."/>
            <person name="Ravi A."/>
            <person name="Getino M."/>
            <person name="Pursley I."/>
            <person name="Horton D.L."/>
            <person name="Alikhan N.F."/>
            <person name="Baker D."/>
            <person name="Gharbi K."/>
            <person name="Hall N."/>
            <person name="Watson M."/>
            <person name="Adriaenssens E.M."/>
            <person name="Foster-Nyarko E."/>
            <person name="Jarju S."/>
            <person name="Secka A."/>
            <person name="Antonio M."/>
            <person name="Oren A."/>
            <person name="Chaudhuri R.R."/>
            <person name="La Ragione R."/>
            <person name="Hildebrand F."/>
            <person name="Pallen M.J."/>
        </authorList>
    </citation>
    <scope>NUCLEOTIDE SEQUENCE</scope>
    <source>
        <strain evidence="3">CHK192-9172</strain>
    </source>
</reference>
<proteinExistence type="predicted"/>
<dbReference type="GO" id="GO:0004527">
    <property type="term" value="F:exonuclease activity"/>
    <property type="evidence" value="ECO:0007669"/>
    <property type="project" value="UniProtKB-KW"/>
</dbReference>
<evidence type="ECO:0000259" key="2">
    <source>
        <dbReference type="Pfam" id="PF12320"/>
    </source>
</evidence>
<dbReference type="InterPro" id="IPR029052">
    <property type="entry name" value="Metallo-depent_PP-like"/>
</dbReference>
<protein>
    <submittedName>
        <fullName evidence="3">Exonuclease SbcCD subunit D C-terminal domain-containing protein</fullName>
    </submittedName>
</protein>
<dbReference type="PANTHER" id="PTHR30337:SF0">
    <property type="entry name" value="NUCLEASE SBCCD SUBUNIT D"/>
    <property type="match status" value="1"/>
</dbReference>
<evidence type="ECO:0000313" key="3">
    <source>
        <dbReference type="EMBL" id="HIZ08567.1"/>
    </source>
</evidence>
<dbReference type="InterPro" id="IPR026843">
    <property type="entry name" value="SbcD_C"/>
</dbReference>
<gene>
    <name evidence="3" type="ORF">IAA08_11620</name>
</gene>